<feature type="non-terminal residue" evidence="1">
    <location>
        <position position="60"/>
    </location>
</feature>
<dbReference type="EMBL" id="CAJVPW010040156">
    <property type="protein sequence ID" value="CAG8745740.1"/>
    <property type="molecule type" value="Genomic_DNA"/>
</dbReference>
<evidence type="ECO:0000313" key="1">
    <source>
        <dbReference type="EMBL" id="CAG8745740.1"/>
    </source>
</evidence>
<feature type="non-terminal residue" evidence="1">
    <location>
        <position position="1"/>
    </location>
</feature>
<keyword evidence="2" id="KW-1185">Reference proteome</keyword>
<name>A0ACA9QIC7_9GLOM</name>
<accession>A0ACA9QIC7</accession>
<organism evidence="1 2">
    <name type="scientific">Cetraspora pellucida</name>
    <dbReference type="NCBI Taxonomy" id="1433469"/>
    <lineage>
        <taxon>Eukaryota</taxon>
        <taxon>Fungi</taxon>
        <taxon>Fungi incertae sedis</taxon>
        <taxon>Mucoromycota</taxon>
        <taxon>Glomeromycotina</taxon>
        <taxon>Glomeromycetes</taxon>
        <taxon>Diversisporales</taxon>
        <taxon>Gigasporaceae</taxon>
        <taxon>Cetraspora</taxon>
    </lineage>
</organism>
<dbReference type="Proteomes" id="UP000789366">
    <property type="component" value="Unassembled WGS sequence"/>
</dbReference>
<reference evidence="1" key="1">
    <citation type="submission" date="2021-06" db="EMBL/GenBank/DDBJ databases">
        <authorList>
            <person name="Kallberg Y."/>
            <person name="Tangrot J."/>
            <person name="Rosling A."/>
        </authorList>
    </citation>
    <scope>NUCLEOTIDE SEQUENCE</scope>
    <source>
        <strain evidence="1">28 12/20/2015</strain>
    </source>
</reference>
<sequence length="60" mass="7117">MSDILRWYKNEIFKGPQKNEQGNKRIEKPCAKKNTIFKDSLRKCNSQANLPEKWYKGVDT</sequence>
<evidence type="ECO:0000313" key="2">
    <source>
        <dbReference type="Proteomes" id="UP000789366"/>
    </source>
</evidence>
<protein>
    <submittedName>
        <fullName evidence="1">7566_t:CDS:1</fullName>
    </submittedName>
</protein>
<comment type="caution">
    <text evidence="1">The sequence shown here is derived from an EMBL/GenBank/DDBJ whole genome shotgun (WGS) entry which is preliminary data.</text>
</comment>
<gene>
    <name evidence="1" type="ORF">SPELUC_LOCUS14123</name>
</gene>
<proteinExistence type="predicted"/>